<evidence type="ECO:0000313" key="3">
    <source>
        <dbReference type="Proteomes" id="UP000198809"/>
    </source>
</evidence>
<dbReference type="Proteomes" id="UP000198809">
    <property type="component" value="Unassembled WGS sequence"/>
</dbReference>
<dbReference type="AlphaFoldDB" id="A0A1H8H1H3"/>
<dbReference type="EMBL" id="CP076607">
    <property type="protein sequence ID" value="QWU14419.1"/>
    <property type="molecule type" value="Genomic_DNA"/>
</dbReference>
<dbReference type="STRING" id="1333845.SAMN04487895_101730"/>
<protein>
    <submittedName>
        <fullName evidence="2">Uncharacterized protein</fullName>
    </submittedName>
</protein>
<evidence type="ECO:0000313" key="2">
    <source>
        <dbReference type="EMBL" id="SEN50241.1"/>
    </source>
</evidence>
<dbReference type="RefSeq" id="WP_036588462.1">
    <property type="nucleotide sequence ID" value="NZ_CP076607.1"/>
</dbReference>
<gene>
    <name evidence="1" type="ORF">KP014_21155</name>
    <name evidence="2" type="ORF">SAMN04487895_101730</name>
</gene>
<reference evidence="2 3" key="1">
    <citation type="submission" date="2016-10" db="EMBL/GenBank/DDBJ databases">
        <authorList>
            <person name="de Groot N.N."/>
        </authorList>
    </citation>
    <scope>NUCLEOTIDE SEQUENCE [LARGE SCALE GENOMIC DNA]</scope>
    <source>
        <strain evidence="2 3">CGMCC 1.10238</strain>
    </source>
</reference>
<evidence type="ECO:0000313" key="4">
    <source>
        <dbReference type="Proteomes" id="UP000683429"/>
    </source>
</evidence>
<accession>A0A1H8H1H3</accession>
<evidence type="ECO:0000313" key="1">
    <source>
        <dbReference type="EMBL" id="QWU14419.1"/>
    </source>
</evidence>
<keyword evidence="4" id="KW-1185">Reference proteome</keyword>
<reference evidence="1 4" key="2">
    <citation type="submission" date="2021-06" db="EMBL/GenBank/DDBJ databases">
        <title>Whole genome sequence of Paenibacillus sophorae DSM23020 for comparative genomics.</title>
        <authorList>
            <person name="Kim M.-J."/>
            <person name="Lee G."/>
            <person name="Shin J.-H."/>
        </authorList>
    </citation>
    <scope>NUCLEOTIDE SEQUENCE [LARGE SCALE GENOMIC DNA]</scope>
    <source>
        <strain evidence="1 4">DSM 23020</strain>
    </source>
</reference>
<organism evidence="2 3">
    <name type="scientific">Paenibacillus sophorae</name>
    <dbReference type="NCBI Taxonomy" id="1333845"/>
    <lineage>
        <taxon>Bacteria</taxon>
        <taxon>Bacillati</taxon>
        <taxon>Bacillota</taxon>
        <taxon>Bacilli</taxon>
        <taxon>Bacillales</taxon>
        <taxon>Paenibacillaceae</taxon>
        <taxon>Paenibacillus</taxon>
    </lineage>
</organism>
<sequence>MKNFKVSSLEDALVVLEYAKEYDKQVSLAGGYDNETDGEEYAFYIQENFISKVYEFFYGLEQITDESIFKADIFTMTMWDYITDRINLEELLVFFKEEELIK</sequence>
<dbReference type="Proteomes" id="UP000683429">
    <property type="component" value="Chromosome"/>
</dbReference>
<dbReference type="EMBL" id="FODH01000001">
    <property type="protein sequence ID" value="SEN50241.1"/>
    <property type="molecule type" value="Genomic_DNA"/>
</dbReference>
<proteinExistence type="predicted"/>
<name>A0A1H8H1H3_9BACL</name>